<sequence>MQIKTNFSNNTIPDQYGCNVASDNLNHGINQTSFPFTVTNLPKDSRYLSWTLIDYDTIPIFGFAWIHWSVTDYPVTSDNLTIESNFSQLATIPQGRNSLDSLIQDLREPLWKGRKFRQSLTTHYSGPRPKDGIHHYRLSVYAMDSALNLEAGFGLNELMNRIDNVTITETSQNLLYERRP</sequence>
<name>A0A0R1WH01_9LACO</name>
<dbReference type="InterPro" id="IPR008914">
    <property type="entry name" value="PEBP"/>
</dbReference>
<dbReference type="CDD" id="cd00865">
    <property type="entry name" value="PEBP_bact_arch"/>
    <property type="match status" value="1"/>
</dbReference>
<dbReference type="AlphaFoldDB" id="A0A0R1WH01"/>
<gene>
    <name evidence="1" type="ORF">FD31_GL000443</name>
</gene>
<organism evidence="1 2">
    <name type="scientific">Companilactobacillus nantensis DSM 16982</name>
    <dbReference type="NCBI Taxonomy" id="1423774"/>
    <lineage>
        <taxon>Bacteria</taxon>
        <taxon>Bacillati</taxon>
        <taxon>Bacillota</taxon>
        <taxon>Bacilli</taxon>
        <taxon>Lactobacillales</taxon>
        <taxon>Lactobacillaceae</taxon>
        <taxon>Companilactobacillus</taxon>
    </lineage>
</organism>
<dbReference type="InterPro" id="IPR005247">
    <property type="entry name" value="YbhB_YbcL/LppC-like"/>
</dbReference>
<dbReference type="NCBIfam" id="TIGR00481">
    <property type="entry name" value="YbhB/YbcL family Raf kinase inhibitor-like protein"/>
    <property type="match status" value="1"/>
</dbReference>
<keyword evidence="2" id="KW-1185">Reference proteome</keyword>
<dbReference type="Proteomes" id="UP000051302">
    <property type="component" value="Unassembled WGS sequence"/>
</dbReference>
<dbReference type="PATRIC" id="fig|1423774.3.peg.453"/>
<dbReference type="EMBL" id="AZFV01000012">
    <property type="protein sequence ID" value="KRM17198.1"/>
    <property type="molecule type" value="Genomic_DNA"/>
</dbReference>
<dbReference type="RefSeq" id="WP_057892019.1">
    <property type="nucleotide sequence ID" value="NZ_AZFV01000012.1"/>
</dbReference>
<reference evidence="1 2" key="1">
    <citation type="journal article" date="2015" name="Genome Announc.">
        <title>Expanding the biotechnology potential of lactobacilli through comparative genomics of 213 strains and associated genera.</title>
        <authorList>
            <person name="Sun Z."/>
            <person name="Harris H.M."/>
            <person name="McCann A."/>
            <person name="Guo C."/>
            <person name="Argimon S."/>
            <person name="Zhang W."/>
            <person name="Yang X."/>
            <person name="Jeffery I.B."/>
            <person name="Cooney J.C."/>
            <person name="Kagawa T.F."/>
            <person name="Liu W."/>
            <person name="Song Y."/>
            <person name="Salvetti E."/>
            <person name="Wrobel A."/>
            <person name="Rasinkangas P."/>
            <person name="Parkhill J."/>
            <person name="Rea M.C."/>
            <person name="O'Sullivan O."/>
            <person name="Ritari J."/>
            <person name="Douillard F.P."/>
            <person name="Paul Ross R."/>
            <person name="Yang R."/>
            <person name="Briner A.E."/>
            <person name="Felis G.E."/>
            <person name="de Vos W.M."/>
            <person name="Barrangou R."/>
            <person name="Klaenhammer T.R."/>
            <person name="Caufield P.W."/>
            <person name="Cui Y."/>
            <person name="Zhang H."/>
            <person name="O'Toole P.W."/>
        </authorList>
    </citation>
    <scope>NUCLEOTIDE SEQUENCE [LARGE SCALE GENOMIC DNA]</scope>
    <source>
        <strain evidence="1 2">DSM 16982</strain>
    </source>
</reference>
<dbReference type="Gene3D" id="3.90.280.10">
    <property type="entry name" value="PEBP-like"/>
    <property type="match status" value="1"/>
</dbReference>
<dbReference type="SUPFAM" id="SSF49777">
    <property type="entry name" value="PEBP-like"/>
    <property type="match status" value="1"/>
</dbReference>
<evidence type="ECO:0000313" key="1">
    <source>
        <dbReference type="EMBL" id="KRM17198.1"/>
    </source>
</evidence>
<comment type="caution">
    <text evidence="1">The sequence shown here is derived from an EMBL/GenBank/DDBJ whole genome shotgun (WGS) entry which is preliminary data.</text>
</comment>
<protein>
    <recommendedName>
        <fullName evidence="3">Phospholipid-binding protein</fullName>
    </recommendedName>
</protein>
<evidence type="ECO:0008006" key="3">
    <source>
        <dbReference type="Google" id="ProtNLM"/>
    </source>
</evidence>
<accession>A0A0R1WH01</accession>
<dbReference type="Pfam" id="PF01161">
    <property type="entry name" value="PBP"/>
    <property type="match status" value="1"/>
</dbReference>
<dbReference type="InterPro" id="IPR036610">
    <property type="entry name" value="PEBP-like_sf"/>
</dbReference>
<proteinExistence type="predicted"/>
<evidence type="ECO:0000313" key="2">
    <source>
        <dbReference type="Proteomes" id="UP000051302"/>
    </source>
</evidence>
<dbReference type="STRING" id="1423774.FD31_GL000443"/>